<dbReference type="PANTHER" id="PTHR31282">
    <property type="entry name" value="WRKY TRANSCRIPTION FACTOR 21-RELATED"/>
    <property type="match status" value="1"/>
</dbReference>
<keyword evidence="3" id="KW-0238">DNA-binding</keyword>
<evidence type="ECO:0000256" key="6">
    <source>
        <dbReference type="SAM" id="MobiDB-lite"/>
    </source>
</evidence>
<evidence type="ECO:0000256" key="5">
    <source>
        <dbReference type="ARBA" id="ARBA00023242"/>
    </source>
</evidence>
<keyword evidence="2" id="KW-0805">Transcription regulation</keyword>
<dbReference type="PROSITE" id="PS50811">
    <property type="entry name" value="WRKY"/>
    <property type="match status" value="1"/>
</dbReference>
<reference evidence="8" key="1">
    <citation type="submission" date="2014-09" db="EMBL/GenBank/DDBJ databases">
        <authorList>
            <person name="Magalhaes I.L.F."/>
            <person name="Oliveira U."/>
            <person name="Santos F.R."/>
            <person name="Vidigal T.H.D.A."/>
            <person name="Brescovit A.D."/>
            <person name="Santos A.J."/>
        </authorList>
    </citation>
    <scope>NUCLEOTIDE SEQUENCE</scope>
    <source>
        <tissue evidence="8">Shoot tissue taken approximately 20 cm above the soil surface</tissue>
    </source>
</reference>
<evidence type="ECO:0000256" key="2">
    <source>
        <dbReference type="ARBA" id="ARBA00023015"/>
    </source>
</evidence>
<dbReference type="GO" id="GO:0005634">
    <property type="term" value="C:nucleus"/>
    <property type="evidence" value="ECO:0007669"/>
    <property type="project" value="UniProtKB-SubCell"/>
</dbReference>
<dbReference type="InterPro" id="IPR044810">
    <property type="entry name" value="WRKY_plant"/>
</dbReference>
<evidence type="ECO:0000313" key="8">
    <source>
        <dbReference type="EMBL" id="JAD68155.1"/>
    </source>
</evidence>
<dbReference type="Pfam" id="PF03106">
    <property type="entry name" value="WRKY"/>
    <property type="match status" value="1"/>
</dbReference>
<protein>
    <recommendedName>
        <fullName evidence="7">WRKY domain-containing protein</fullName>
    </recommendedName>
</protein>
<organism evidence="8">
    <name type="scientific">Arundo donax</name>
    <name type="common">Giant reed</name>
    <name type="synonym">Donax arundinaceus</name>
    <dbReference type="NCBI Taxonomy" id="35708"/>
    <lineage>
        <taxon>Eukaryota</taxon>
        <taxon>Viridiplantae</taxon>
        <taxon>Streptophyta</taxon>
        <taxon>Embryophyta</taxon>
        <taxon>Tracheophyta</taxon>
        <taxon>Spermatophyta</taxon>
        <taxon>Magnoliopsida</taxon>
        <taxon>Liliopsida</taxon>
        <taxon>Poales</taxon>
        <taxon>Poaceae</taxon>
        <taxon>PACMAD clade</taxon>
        <taxon>Arundinoideae</taxon>
        <taxon>Arundineae</taxon>
        <taxon>Arundo</taxon>
    </lineage>
</organism>
<sequence length="236" mass="25842">MRSPAGAAAPTPPPEIMPEPAVLARWSRDDNVPRKQTLTSTPHFDGHQWRKYGQKRITNTNFPRCYYRCSYHRDRGCLATKQVQQRSHGDPPVYAVVYVNEHTCKTPAWEPEAAANPLLELSGLSTPRRQQQRQQLDERGVKEERERQALVSSLACVLGAHQCQPPPGSISVPDPQGGRKRDASASAHAPAVPVAGAPDLPGFDADEEGLDVMDYDVTGALCFSDSYGLSDGGLPF</sequence>
<feature type="compositionally biased region" description="Basic and acidic residues" evidence="6">
    <location>
        <begin position="135"/>
        <end position="144"/>
    </location>
</feature>
<dbReference type="InterPro" id="IPR036576">
    <property type="entry name" value="WRKY_dom_sf"/>
</dbReference>
<evidence type="ECO:0000256" key="4">
    <source>
        <dbReference type="ARBA" id="ARBA00023163"/>
    </source>
</evidence>
<evidence type="ECO:0000256" key="1">
    <source>
        <dbReference type="ARBA" id="ARBA00004123"/>
    </source>
</evidence>
<keyword evidence="5" id="KW-0539">Nucleus</keyword>
<dbReference type="AlphaFoldDB" id="A0A0A9C467"/>
<proteinExistence type="predicted"/>
<reference evidence="8" key="2">
    <citation type="journal article" date="2015" name="Data Brief">
        <title>Shoot transcriptome of the giant reed, Arundo donax.</title>
        <authorList>
            <person name="Barrero R.A."/>
            <person name="Guerrero F.D."/>
            <person name="Moolhuijzen P."/>
            <person name="Goolsby J.A."/>
            <person name="Tidwell J."/>
            <person name="Bellgard S.E."/>
            <person name="Bellgard M.I."/>
        </authorList>
    </citation>
    <scope>NUCLEOTIDE SEQUENCE</scope>
    <source>
        <tissue evidence="8">Shoot tissue taken approximately 20 cm above the soil surface</tissue>
    </source>
</reference>
<keyword evidence="4" id="KW-0804">Transcription</keyword>
<dbReference type="SUPFAM" id="SSF118290">
    <property type="entry name" value="WRKY DNA-binding domain"/>
    <property type="match status" value="1"/>
</dbReference>
<dbReference type="GO" id="GO:0003700">
    <property type="term" value="F:DNA-binding transcription factor activity"/>
    <property type="evidence" value="ECO:0007669"/>
    <property type="project" value="InterPro"/>
</dbReference>
<comment type="subcellular location">
    <subcellularLocation>
        <location evidence="1">Nucleus</location>
    </subcellularLocation>
</comment>
<feature type="region of interest" description="Disordered" evidence="6">
    <location>
        <begin position="122"/>
        <end position="144"/>
    </location>
</feature>
<feature type="domain" description="WRKY" evidence="7">
    <location>
        <begin position="45"/>
        <end position="107"/>
    </location>
</feature>
<evidence type="ECO:0000259" key="7">
    <source>
        <dbReference type="PROSITE" id="PS50811"/>
    </source>
</evidence>
<dbReference type="SMART" id="SM00774">
    <property type="entry name" value="WRKY"/>
    <property type="match status" value="1"/>
</dbReference>
<accession>A0A0A9C467</accession>
<dbReference type="InterPro" id="IPR003657">
    <property type="entry name" value="WRKY_dom"/>
</dbReference>
<evidence type="ECO:0000256" key="3">
    <source>
        <dbReference type="ARBA" id="ARBA00023125"/>
    </source>
</evidence>
<dbReference type="GO" id="GO:0043565">
    <property type="term" value="F:sequence-specific DNA binding"/>
    <property type="evidence" value="ECO:0007669"/>
    <property type="project" value="InterPro"/>
</dbReference>
<feature type="region of interest" description="Disordered" evidence="6">
    <location>
        <begin position="165"/>
        <end position="200"/>
    </location>
</feature>
<dbReference type="Gene3D" id="2.20.25.80">
    <property type="entry name" value="WRKY domain"/>
    <property type="match status" value="1"/>
</dbReference>
<dbReference type="EMBL" id="GBRH01229740">
    <property type="protein sequence ID" value="JAD68155.1"/>
    <property type="molecule type" value="Transcribed_RNA"/>
</dbReference>
<name>A0A0A9C467_ARUDO</name>
<feature type="compositionally biased region" description="Low complexity" evidence="6">
    <location>
        <begin position="184"/>
        <end position="200"/>
    </location>
</feature>